<dbReference type="RefSeq" id="WP_190401516.1">
    <property type="nucleotide sequence ID" value="NZ_JACJQB010000001.1"/>
</dbReference>
<gene>
    <name evidence="1" type="ORF">H6F41_00535</name>
</gene>
<keyword evidence="2" id="KW-1185">Reference proteome</keyword>
<organism evidence="1 2">
    <name type="scientific">Pseudanabaena mucicola FACHB-723</name>
    <dbReference type="NCBI Taxonomy" id="2692860"/>
    <lineage>
        <taxon>Bacteria</taxon>
        <taxon>Bacillati</taxon>
        <taxon>Cyanobacteriota</taxon>
        <taxon>Cyanophyceae</taxon>
        <taxon>Pseudanabaenales</taxon>
        <taxon>Pseudanabaenaceae</taxon>
        <taxon>Pseudanabaena</taxon>
    </lineage>
</organism>
<sequence length="681" mass="75917">MATFNYSALAQQEPETNVPRAIRLSLINGIIELAKNPQQAKAKIELIWDVLPEGTILPKQSRNEFVKPIVIRIPNRDLGDPKIWTNNLSSEEKNILLKALYPDDSSRISDLSQFRNDTSSKNFEKYWLAEDLAENLINGKDVDASNFFSLFRDHKILTNVLKSQGIEYFLTLKQEEEVIQEGFPKVSDQNIIWEISIYQFPVGSTPSDSGGSPVPTKFYYRYTIKAKIEPIDITIAKPKGREINAEVAIRFKNGGALGLSQSGGAEFLYKDIDKITLTPTKAYEKELSKIQEEKAGNQLDQTLNFIGIGGQQIGDLLSRTLFEGDTNYSIISGGLFGRDKVELLVGANLELAKWEPLTLGVLFGVVPQAQTSLYIGPSLQASIFTLSGGARISDNNVGSTRVDTAGVISIDLSRLIGLTPQTKPIQLAQDNAGGGWGNVSDELTKNLAVSRFSLKMGESIKSQDIPNEFGFQLQKVKECSGADTTNKTIVDVRIGQFREQGKSDFSVNPLQFFPQGIYRFEPNSNAQGLEFIDPSTDEDISRNEIKFCSVPKLTALQLRALVIERLPSVRFSLAIDESIKEPTTKLEELKFEFQQIKDCEKKDVREKNVRVGINIKDFKLEQSKSVVELLQFFPKGIYKIQDTSGIELKLANSESTEQNELNMCSLTNTPTIQKLSLKKSK</sequence>
<dbReference type="Proteomes" id="UP000642094">
    <property type="component" value="Unassembled WGS sequence"/>
</dbReference>
<reference evidence="1 2" key="1">
    <citation type="journal article" date="2020" name="ISME J.">
        <title>Comparative genomics reveals insights into cyanobacterial evolution and habitat adaptation.</title>
        <authorList>
            <person name="Chen M.Y."/>
            <person name="Teng W.K."/>
            <person name="Zhao L."/>
            <person name="Hu C.X."/>
            <person name="Zhou Y.K."/>
            <person name="Han B.P."/>
            <person name="Song L.R."/>
            <person name="Shu W.S."/>
        </authorList>
    </citation>
    <scope>NUCLEOTIDE SEQUENCE [LARGE SCALE GENOMIC DNA]</scope>
    <source>
        <strain evidence="1 2">FACHB-723</strain>
    </source>
</reference>
<proteinExistence type="predicted"/>
<evidence type="ECO:0000313" key="2">
    <source>
        <dbReference type="Proteomes" id="UP000642094"/>
    </source>
</evidence>
<dbReference type="EMBL" id="JACJQB010000001">
    <property type="protein sequence ID" value="MBD2186626.1"/>
    <property type="molecule type" value="Genomic_DNA"/>
</dbReference>
<comment type="caution">
    <text evidence="1">The sequence shown here is derived from an EMBL/GenBank/DDBJ whole genome shotgun (WGS) entry which is preliminary data.</text>
</comment>
<accession>A0ABR7ZRR4</accession>
<protein>
    <submittedName>
        <fullName evidence="1">Uncharacterized protein</fullName>
    </submittedName>
</protein>
<name>A0ABR7ZRR4_9CYAN</name>
<evidence type="ECO:0000313" key="1">
    <source>
        <dbReference type="EMBL" id="MBD2186626.1"/>
    </source>
</evidence>